<organism evidence="2 3">
    <name type="scientific">Nocardiopsis suaedae</name>
    <dbReference type="NCBI Taxonomy" id="3018444"/>
    <lineage>
        <taxon>Bacteria</taxon>
        <taxon>Bacillati</taxon>
        <taxon>Actinomycetota</taxon>
        <taxon>Actinomycetes</taxon>
        <taxon>Streptosporangiales</taxon>
        <taxon>Nocardiopsidaceae</taxon>
        <taxon>Nocardiopsis</taxon>
    </lineage>
</organism>
<evidence type="ECO:0000259" key="1">
    <source>
        <dbReference type="Pfam" id="PF02129"/>
    </source>
</evidence>
<gene>
    <name evidence="2" type="ORF">O4U47_16210</name>
</gene>
<keyword evidence="3" id="KW-1185">Reference proteome</keyword>
<dbReference type="Proteomes" id="UP001165685">
    <property type="component" value="Unassembled WGS sequence"/>
</dbReference>
<dbReference type="EMBL" id="JAQFWP010000029">
    <property type="protein sequence ID" value="MDA2806059.1"/>
    <property type="molecule type" value="Genomic_DNA"/>
</dbReference>
<evidence type="ECO:0000313" key="3">
    <source>
        <dbReference type="Proteomes" id="UP001165685"/>
    </source>
</evidence>
<evidence type="ECO:0000313" key="2">
    <source>
        <dbReference type="EMBL" id="MDA2806059.1"/>
    </source>
</evidence>
<dbReference type="InterPro" id="IPR000383">
    <property type="entry name" value="Xaa-Pro-like_dom"/>
</dbReference>
<dbReference type="Gene3D" id="1.10.3020.10">
    <property type="entry name" value="alpha-amino acid ester hydrolase ( Helical cap domain)"/>
    <property type="match status" value="1"/>
</dbReference>
<protein>
    <submittedName>
        <fullName evidence="2">CocE/NonD family hydrolase</fullName>
    </submittedName>
</protein>
<dbReference type="GO" id="GO:0016787">
    <property type="term" value="F:hydrolase activity"/>
    <property type="evidence" value="ECO:0007669"/>
    <property type="project" value="UniProtKB-KW"/>
</dbReference>
<reference evidence="2" key="1">
    <citation type="submission" date="2023-01" db="EMBL/GenBank/DDBJ databases">
        <title>Draft genome sequence of Nocardiopsis sp. LSu2-4 isolated from halophytes.</title>
        <authorList>
            <person name="Duangmal K."/>
            <person name="Chantavorakit T."/>
        </authorList>
    </citation>
    <scope>NUCLEOTIDE SEQUENCE</scope>
    <source>
        <strain evidence="2">LSu2-4</strain>
    </source>
</reference>
<dbReference type="InterPro" id="IPR029058">
    <property type="entry name" value="AB_hydrolase_fold"/>
</dbReference>
<comment type="caution">
    <text evidence="2">The sequence shown here is derived from an EMBL/GenBank/DDBJ whole genome shotgun (WGS) entry which is preliminary data.</text>
</comment>
<dbReference type="Pfam" id="PF02129">
    <property type="entry name" value="Peptidase_S15"/>
    <property type="match status" value="1"/>
</dbReference>
<accession>A0ABT4TP54</accession>
<dbReference type="Gene3D" id="3.40.50.1820">
    <property type="entry name" value="alpha/beta hydrolase"/>
    <property type="match status" value="1"/>
</dbReference>
<dbReference type="SUPFAM" id="SSF53474">
    <property type="entry name" value="alpha/beta-Hydrolases"/>
    <property type="match status" value="1"/>
</dbReference>
<sequence>MPDGTLLRGRWWQAAGEARGLVLIRTPYGADRHAPTARSWSARGYHCLVQDVRGRYRSEGEWSPYAHEHRDGGRVLDLITAEHPGLPVVLYGASYAAHAALEAARAAAGPGPVAAVIALVPALGLAETAWDADGRPQVRHRIGWWHEHGRTRRPELPLSPDELDQRTAQAREHGVIEAADHWGWTPEARAAWRRLWTAPPLDLSARYSRVTVPLLVISGDEDFFHHDAQRLAGAWNAPSHFASGPWGHLLVGGIADGELRARIAGAGGLKHIIDPWLSAHGLPGAPAEWTGILASALASAPPGALRTRSLLDPVSGAWRHERAAHA</sequence>
<keyword evidence="2" id="KW-0378">Hydrolase</keyword>
<feature type="domain" description="Xaa-Pro dipeptidyl-peptidase-like" evidence="1">
    <location>
        <begin position="3"/>
        <end position="249"/>
    </location>
</feature>
<name>A0ABT4TP54_9ACTN</name>
<dbReference type="InterPro" id="IPR005674">
    <property type="entry name" value="CocE/Ser_esterase"/>
</dbReference>
<proteinExistence type="predicted"/>
<dbReference type="NCBIfam" id="TIGR00976">
    <property type="entry name" value="CocE_NonD"/>
    <property type="match status" value="1"/>
</dbReference>
<dbReference type="RefSeq" id="WP_270678705.1">
    <property type="nucleotide sequence ID" value="NZ_JAQFWP010000029.1"/>
</dbReference>